<evidence type="ECO:0008006" key="3">
    <source>
        <dbReference type="Google" id="ProtNLM"/>
    </source>
</evidence>
<name>A0A2N6UAH4_9LACT</name>
<reference evidence="1 2" key="1">
    <citation type="submission" date="2017-09" db="EMBL/GenBank/DDBJ databases">
        <title>Bacterial strain isolated from the female urinary microbiota.</title>
        <authorList>
            <person name="Thomas-White K."/>
            <person name="Kumar N."/>
            <person name="Forster S."/>
            <person name="Putonti C."/>
            <person name="Lawley T."/>
            <person name="Wolfe A.J."/>
        </authorList>
    </citation>
    <scope>NUCLEOTIDE SEQUENCE [LARGE SCALE GENOMIC DNA]</scope>
    <source>
        <strain evidence="1 2">UMB0240</strain>
    </source>
</reference>
<comment type="caution">
    <text evidence="1">The sequence shown here is derived from an EMBL/GenBank/DDBJ whole genome shotgun (WGS) entry which is preliminary data.</text>
</comment>
<dbReference type="AlphaFoldDB" id="A0A2N6UAH4"/>
<dbReference type="OrthoDB" id="3252014at2"/>
<proteinExistence type="predicted"/>
<dbReference type="Proteomes" id="UP000235701">
    <property type="component" value="Unassembled WGS sequence"/>
</dbReference>
<organism evidence="1 2">
    <name type="scientific">Aerococcus viridans</name>
    <dbReference type="NCBI Taxonomy" id="1377"/>
    <lineage>
        <taxon>Bacteria</taxon>
        <taxon>Bacillati</taxon>
        <taxon>Bacillota</taxon>
        <taxon>Bacilli</taxon>
        <taxon>Lactobacillales</taxon>
        <taxon>Aerococcaceae</taxon>
        <taxon>Aerococcus</taxon>
    </lineage>
</organism>
<dbReference type="EMBL" id="PNHQ01000036">
    <property type="protein sequence ID" value="PMC78584.1"/>
    <property type="molecule type" value="Genomic_DNA"/>
</dbReference>
<gene>
    <name evidence="1" type="ORF">CJ191_08915</name>
</gene>
<dbReference type="RefSeq" id="WP_102199558.1">
    <property type="nucleotide sequence ID" value="NZ_PNHQ01000036.1"/>
</dbReference>
<keyword evidence="2" id="KW-1185">Reference proteome</keyword>
<sequence length="381" mass="44603">MDYFKNYISEQISNSQFKNIPEYYQHRFIYAKDSLENISSNRNIDTPSYLNDLGVRKSNDPRISYLYYLEKGAINPVKLENFEEDIKNELSILAHFDAFILITGDFEGLYKITKKYIKKIEPNASYNLLIALGSLYAGVRDNYCINIFDHASQIANSQEDKVIAIHRKLAYIIKRLNDSSINIDQEFNIFSNELMKIDNKHNQQIYRALYNNLIALHYVHKKVDSNFIENTLIDAKLFIDGLLYKERSEADPSLLEQSKRYRGQINNNLAQIMIIKNRFGKANEILDENYEFMIQNAPDYSAESAYMLANSFYHLEDYQNTIRYSIIAREDFEKIGAITGRRNTDQLLISALYKNQELDEANNLYSQFKKESEWINENITG</sequence>
<evidence type="ECO:0000313" key="2">
    <source>
        <dbReference type="Proteomes" id="UP000235701"/>
    </source>
</evidence>
<accession>A0A2N6UAH4</accession>
<protein>
    <recommendedName>
        <fullName evidence="3">Transcriptional regulator</fullName>
    </recommendedName>
</protein>
<evidence type="ECO:0000313" key="1">
    <source>
        <dbReference type="EMBL" id="PMC78584.1"/>
    </source>
</evidence>